<protein>
    <submittedName>
        <fullName evidence="7">Radical SAM domain protein</fullName>
    </submittedName>
</protein>
<dbReference type="SFLD" id="SFLDG01067">
    <property type="entry name" value="SPASM/twitch_domain_containing"/>
    <property type="match status" value="1"/>
</dbReference>
<proteinExistence type="predicted"/>
<reference evidence="8" key="1">
    <citation type="submission" date="2009-09" db="EMBL/GenBank/DDBJ databases">
        <title>The complete chromosome of Desulfohalobium retbaense DSM 5692.</title>
        <authorList>
            <consortium name="US DOE Joint Genome Institute (JGI-PGF)"/>
            <person name="Lucas S."/>
            <person name="Copeland A."/>
            <person name="Lapidus A."/>
            <person name="Glavina del Rio T."/>
            <person name="Dalin E."/>
            <person name="Tice H."/>
            <person name="Bruce D."/>
            <person name="Goodwin L."/>
            <person name="Pitluck S."/>
            <person name="Kyrpides N."/>
            <person name="Mavromatis K."/>
            <person name="Ivanova N."/>
            <person name="Mikhailova N."/>
            <person name="Munk A.C."/>
            <person name="Brettin T."/>
            <person name="Detter J.C."/>
            <person name="Han C."/>
            <person name="Tapia R."/>
            <person name="Larimer F."/>
            <person name="Land M."/>
            <person name="Hauser L."/>
            <person name="Markowitz V."/>
            <person name="Cheng J.-F."/>
            <person name="Hugenholtz P."/>
            <person name="Woyke T."/>
            <person name="Wu D."/>
            <person name="Spring S."/>
            <person name="Klenk H.-P."/>
            <person name="Eisen J.A."/>
        </authorList>
    </citation>
    <scope>NUCLEOTIDE SEQUENCE [LARGE SCALE GENOMIC DNA]</scope>
    <source>
        <strain evidence="8">DSM 5692</strain>
    </source>
</reference>
<evidence type="ECO:0000256" key="2">
    <source>
        <dbReference type="ARBA" id="ARBA00022691"/>
    </source>
</evidence>
<dbReference type="InterPro" id="IPR013785">
    <property type="entry name" value="Aldolase_TIM"/>
</dbReference>
<dbReference type="Pfam" id="PF04055">
    <property type="entry name" value="Radical_SAM"/>
    <property type="match status" value="1"/>
</dbReference>
<evidence type="ECO:0000256" key="5">
    <source>
        <dbReference type="ARBA" id="ARBA00023014"/>
    </source>
</evidence>
<evidence type="ECO:0000256" key="3">
    <source>
        <dbReference type="ARBA" id="ARBA00022723"/>
    </source>
</evidence>
<dbReference type="HOGENOM" id="CLU_506919_0_0_7"/>
<dbReference type="InterPro" id="IPR058240">
    <property type="entry name" value="rSAM_sf"/>
</dbReference>
<dbReference type="GO" id="GO:0046872">
    <property type="term" value="F:metal ion binding"/>
    <property type="evidence" value="ECO:0007669"/>
    <property type="project" value="UniProtKB-KW"/>
</dbReference>
<dbReference type="Gene3D" id="3.20.20.70">
    <property type="entry name" value="Aldolase class I"/>
    <property type="match status" value="1"/>
</dbReference>
<dbReference type="EMBL" id="CP001734">
    <property type="protein sequence ID" value="ACV68498.1"/>
    <property type="molecule type" value="Genomic_DNA"/>
</dbReference>
<dbReference type="NCBIfam" id="TIGR04085">
    <property type="entry name" value="rSAM_more_4Fe4S"/>
    <property type="match status" value="1"/>
</dbReference>
<feature type="domain" description="Radical SAM core" evidence="6">
    <location>
        <begin position="198"/>
        <end position="411"/>
    </location>
</feature>
<evidence type="ECO:0000313" key="8">
    <source>
        <dbReference type="Proteomes" id="UP000001052"/>
    </source>
</evidence>
<dbReference type="SUPFAM" id="SSF102114">
    <property type="entry name" value="Radical SAM enzymes"/>
    <property type="match status" value="1"/>
</dbReference>
<dbReference type="RefSeq" id="WP_015751645.1">
    <property type="nucleotide sequence ID" value="NC_013223.1"/>
</dbReference>
<keyword evidence="4" id="KW-0408">Iron</keyword>
<dbReference type="Pfam" id="PF13186">
    <property type="entry name" value="SPASM"/>
    <property type="match status" value="1"/>
</dbReference>
<keyword evidence="2" id="KW-0949">S-adenosyl-L-methionine</keyword>
<reference evidence="7 8" key="2">
    <citation type="journal article" date="2010" name="Stand. Genomic Sci.">
        <title>Complete genome sequence of Desulfohalobium retbaense type strain (HR(100)).</title>
        <authorList>
            <person name="Spring S."/>
            <person name="Nolan M."/>
            <person name="Lapidus A."/>
            <person name="Glavina Del Rio T."/>
            <person name="Copeland A."/>
            <person name="Tice H."/>
            <person name="Cheng J.F."/>
            <person name="Lucas S."/>
            <person name="Land M."/>
            <person name="Chen F."/>
            <person name="Bruce D."/>
            <person name="Goodwin L."/>
            <person name="Pitluck S."/>
            <person name="Ivanova N."/>
            <person name="Mavromatis K."/>
            <person name="Mikhailova N."/>
            <person name="Pati A."/>
            <person name="Chen A."/>
            <person name="Palaniappan K."/>
            <person name="Hauser L."/>
            <person name="Chang Y.J."/>
            <person name="Jeffries C.D."/>
            <person name="Munk C."/>
            <person name="Kiss H."/>
            <person name="Chain P."/>
            <person name="Han C."/>
            <person name="Brettin T."/>
            <person name="Detter J.C."/>
            <person name="Schuler E."/>
            <person name="Goker M."/>
            <person name="Rohde M."/>
            <person name="Bristow J."/>
            <person name="Eisen J.A."/>
            <person name="Markowitz V."/>
            <person name="Hugenholtz P."/>
            <person name="Kyrpides N.C."/>
            <person name="Klenk H.P."/>
        </authorList>
    </citation>
    <scope>NUCLEOTIDE SEQUENCE [LARGE SCALE GENOMIC DNA]</scope>
    <source>
        <strain evidence="7 8">DSM 5692</strain>
    </source>
</reference>
<dbReference type="eggNOG" id="COG0535">
    <property type="taxonomic scope" value="Bacteria"/>
</dbReference>
<dbReference type="InterPro" id="IPR023807">
    <property type="entry name" value="Peptide_mod_rSAM"/>
</dbReference>
<dbReference type="NCBIfam" id="TIGR04082">
    <property type="entry name" value="rSAM_for_selen"/>
    <property type="match status" value="1"/>
</dbReference>
<organism evidence="7 8">
    <name type="scientific">Desulfohalobium retbaense (strain ATCC 49708 / DSM 5692 / JCM 16813 / HR100)</name>
    <dbReference type="NCBI Taxonomy" id="485915"/>
    <lineage>
        <taxon>Bacteria</taxon>
        <taxon>Pseudomonadati</taxon>
        <taxon>Thermodesulfobacteriota</taxon>
        <taxon>Desulfovibrionia</taxon>
        <taxon>Desulfovibrionales</taxon>
        <taxon>Desulfohalobiaceae</taxon>
        <taxon>Desulfohalobium</taxon>
    </lineage>
</organism>
<dbReference type="KEGG" id="drt:Dret_1210"/>
<keyword evidence="5" id="KW-0411">Iron-sulfur</keyword>
<dbReference type="InterPro" id="IPR023885">
    <property type="entry name" value="4Fe4S-binding_SPASM_dom"/>
</dbReference>
<dbReference type="CDD" id="cd01335">
    <property type="entry name" value="Radical_SAM"/>
    <property type="match status" value="1"/>
</dbReference>
<dbReference type="SFLD" id="SFLDS00029">
    <property type="entry name" value="Radical_SAM"/>
    <property type="match status" value="1"/>
</dbReference>
<keyword evidence="8" id="KW-1185">Reference proteome</keyword>
<accession>C8X1S6</accession>
<dbReference type="PANTHER" id="PTHR11228:SF7">
    <property type="entry name" value="PQQA PEPTIDE CYCLASE"/>
    <property type="match status" value="1"/>
</dbReference>
<comment type="cofactor">
    <cofactor evidence="1">
        <name>[4Fe-4S] cluster</name>
        <dbReference type="ChEBI" id="CHEBI:49883"/>
    </cofactor>
</comment>
<evidence type="ECO:0000259" key="6">
    <source>
        <dbReference type="PROSITE" id="PS51918"/>
    </source>
</evidence>
<dbReference type="InterPro" id="IPR007197">
    <property type="entry name" value="rSAM"/>
</dbReference>
<gene>
    <name evidence="7" type="ordered locus">Dret_1210</name>
</gene>
<dbReference type="Proteomes" id="UP000001052">
    <property type="component" value="Chromosome"/>
</dbReference>
<evidence type="ECO:0000256" key="1">
    <source>
        <dbReference type="ARBA" id="ARBA00001966"/>
    </source>
</evidence>
<dbReference type="OrthoDB" id="9772409at2"/>
<dbReference type="GO" id="GO:0003824">
    <property type="term" value="F:catalytic activity"/>
    <property type="evidence" value="ECO:0007669"/>
    <property type="project" value="InterPro"/>
</dbReference>
<dbReference type="STRING" id="485915.Dret_1210"/>
<dbReference type="PROSITE" id="PS51918">
    <property type="entry name" value="RADICAL_SAM"/>
    <property type="match status" value="1"/>
</dbReference>
<name>C8X1S6_DESRD</name>
<sequence>MQSLFPATRQLLPEIFQRRLDAAETSEAALALLDAGVQDAELLPYLPDLARLEQEAFTCARAAAPPHETTAEIALNPTLCLVPSRWQGLSDLLNGGGGDEQAEPSLAAETVLIWKDPVTAEVRVEPASTNMLLALKIAAEGLSAKEVALDNGLRPLDLQRLLRREVRRGSLIAPASRLVRDPRIVSPDHPWAWPRYARAPIFTLQWHVTQACDLHCRHCYDRSQRGHMPWTDAIAVLDSLDHFCRTHHVQGQITFTGGNPLLHPHFTELYREASARGFILAILGNPCQRKILEDLQAIQPLGGYQISLEGLEEHNDWVRGPGHFQRSLRFLSLLQELEIPSQVMLTLTDRNMDQVLPLARDLHGKVDRFTYNRLSAVGEGASLQLPRPEAYAAFMTEYLRAREEMPFLGIKDNVLNSVCWDENQTVTGGCTGFGCGAAFNFLSLLADGEVHACRKFPSRIGHIAADDLTTIYHSARAKQYRTGPAECLDCRVRPVCGGCLAVSAAAGVDITRDRDPFCLNGPRQEGEEV</sequence>
<dbReference type="GO" id="GO:0051536">
    <property type="term" value="F:iron-sulfur cluster binding"/>
    <property type="evidence" value="ECO:0007669"/>
    <property type="project" value="UniProtKB-KW"/>
</dbReference>
<evidence type="ECO:0000256" key="4">
    <source>
        <dbReference type="ARBA" id="ARBA00023004"/>
    </source>
</evidence>
<keyword evidence="3" id="KW-0479">Metal-binding</keyword>
<dbReference type="AlphaFoldDB" id="C8X1S6"/>
<dbReference type="InterPro" id="IPR050377">
    <property type="entry name" value="Radical_SAM_PqqE_MftC-like"/>
</dbReference>
<dbReference type="PANTHER" id="PTHR11228">
    <property type="entry name" value="RADICAL SAM DOMAIN PROTEIN"/>
    <property type="match status" value="1"/>
</dbReference>
<evidence type="ECO:0000313" key="7">
    <source>
        <dbReference type="EMBL" id="ACV68498.1"/>
    </source>
</evidence>